<name>A0A0C3C0D0_HEBCY</name>
<evidence type="ECO:0000313" key="2">
    <source>
        <dbReference type="Proteomes" id="UP000053424"/>
    </source>
</evidence>
<proteinExistence type="predicted"/>
<dbReference type="HOGENOM" id="CLU_2441117_0_0_1"/>
<dbReference type="Proteomes" id="UP000053424">
    <property type="component" value="Unassembled WGS sequence"/>
</dbReference>
<gene>
    <name evidence="1" type="ORF">M413DRAFT_281476</name>
</gene>
<sequence>MAKVYTSNFLVFFTFTYIQYKQSVGPTALLLVHAELQPRIGKVGQGVFYRYAANTMWEWHPTYLLLVEPLNVNKLSNTRKIGGKNTVISR</sequence>
<organism evidence="1 2">
    <name type="scientific">Hebeloma cylindrosporum</name>
    <dbReference type="NCBI Taxonomy" id="76867"/>
    <lineage>
        <taxon>Eukaryota</taxon>
        <taxon>Fungi</taxon>
        <taxon>Dikarya</taxon>
        <taxon>Basidiomycota</taxon>
        <taxon>Agaricomycotina</taxon>
        <taxon>Agaricomycetes</taxon>
        <taxon>Agaricomycetidae</taxon>
        <taxon>Agaricales</taxon>
        <taxon>Agaricineae</taxon>
        <taxon>Hymenogastraceae</taxon>
        <taxon>Hebeloma</taxon>
    </lineage>
</organism>
<dbReference type="AlphaFoldDB" id="A0A0C3C0D0"/>
<protein>
    <submittedName>
        <fullName evidence="1">Uncharacterized protein</fullName>
    </submittedName>
</protein>
<reference evidence="2" key="2">
    <citation type="submission" date="2015-01" db="EMBL/GenBank/DDBJ databases">
        <title>Evolutionary Origins and Diversification of the Mycorrhizal Mutualists.</title>
        <authorList>
            <consortium name="DOE Joint Genome Institute"/>
            <consortium name="Mycorrhizal Genomics Consortium"/>
            <person name="Kohler A."/>
            <person name="Kuo A."/>
            <person name="Nagy L.G."/>
            <person name="Floudas D."/>
            <person name="Copeland A."/>
            <person name="Barry K.W."/>
            <person name="Cichocki N."/>
            <person name="Veneault-Fourrey C."/>
            <person name="LaButti K."/>
            <person name="Lindquist E.A."/>
            <person name="Lipzen A."/>
            <person name="Lundell T."/>
            <person name="Morin E."/>
            <person name="Murat C."/>
            <person name="Riley R."/>
            <person name="Ohm R."/>
            <person name="Sun H."/>
            <person name="Tunlid A."/>
            <person name="Henrissat B."/>
            <person name="Grigoriev I.V."/>
            <person name="Hibbett D.S."/>
            <person name="Martin F."/>
        </authorList>
    </citation>
    <scope>NUCLEOTIDE SEQUENCE [LARGE SCALE GENOMIC DNA]</scope>
    <source>
        <strain evidence="2">h7</strain>
    </source>
</reference>
<dbReference type="EMBL" id="KN831800">
    <property type="protein sequence ID" value="KIM37106.1"/>
    <property type="molecule type" value="Genomic_DNA"/>
</dbReference>
<evidence type="ECO:0000313" key="1">
    <source>
        <dbReference type="EMBL" id="KIM37106.1"/>
    </source>
</evidence>
<reference evidence="1 2" key="1">
    <citation type="submission" date="2014-04" db="EMBL/GenBank/DDBJ databases">
        <authorList>
            <consortium name="DOE Joint Genome Institute"/>
            <person name="Kuo A."/>
            <person name="Gay G."/>
            <person name="Dore J."/>
            <person name="Kohler A."/>
            <person name="Nagy L.G."/>
            <person name="Floudas D."/>
            <person name="Copeland A."/>
            <person name="Barry K.W."/>
            <person name="Cichocki N."/>
            <person name="Veneault-Fourrey C."/>
            <person name="LaButti K."/>
            <person name="Lindquist E.A."/>
            <person name="Lipzen A."/>
            <person name="Lundell T."/>
            <person name="Morin E."/>
            <person name="Murat C."/>
            <person name="Sun H."/>
            <person name="Tunlid A."/>
            <person name="Henrissat B."/>
            <person name="Grigoriev I.V."/>
            <person name="Hibbett D.S."/>
            <person name="Martin F."/>
            <person name="Nordberg H.P."/>
            <person name="Cantor M.N."/>
            <person name="Hua S.X."/>
        </authorList>
    </citation>
    <scope>NUCLEOTIDE SEQUENCE [LARGE SCALE GENOMIC DNA]</scope>
    <source>
        <strain evidence="2">h7</strain>
    </source>
</reference>
<accession>A0A0C3C0D0</accession>
<keyword evidence="2" id="KW-1185">Reference proteome</keyword>